<dbReference type="PANTHER" id="PTHR42760">
    <property type="entry name" value="SHORT-CHAIN DEHYDROGENASES/REDUCTASES FAMILY MEMBER"/>
    <property type="match status" value="1"/>
</dbReference>
<dbReference type="InterPro" id="IPR002347">
    <property type="entry name" value="SDR_fam"/>
</dbReference>
<reference evidence="5" key="1">
    <citation type="journal article" date="2022" name="Cell">
        <title>Design, construction, and in vivo augmentation of a complex gut microbiome.</title>
        <authorList>
            <person name="Cheng A.G."/>
            <person name="Ho P.Y."/>
            <person name="Aranda-Diaz A."/>
            <person name="Jain S."/>
            <person name="Yu F.B."/>
            <person name="Meng X."/>
            <person name="Wang M."/>
            <person name="Iakiviak M."/>
            <person name="Nagashima K."/>
            <person name="Zhao A."/>
            <person name="Murugkar P."/>
            <person name="Patil A."/>
            <person name="Atabakhsh K."/>
            <person name="Weakley A."/>
            <person name="Yan J."/>
            <person name="Brumbaugh A.R."/>
            <person name="Higginbottom S."/>
            <person name="Dimas A."/>
            <person name="Shiver A.L."/>
            <person name="Deutschbauer A."/>
            <person name="Neff N."/>
            <person name="Sonnenburg J.L."/>
            <person name="Huang K.C."/>
            <person name="Fischbach M.A."/>
        </authorList>
    </citation>
    <scope>NUCLEOTIDE SEQUENCE</scope>
    <source>
        <strain evidence="5">DSM 19829</strain>
    </source>
</reference>
<dbReference type="SMART" id="SM00822">
    <property type="entry name" value="PKS_KR"/>
    <property type="match status" value="1"/>
</dbReference>
<proteinExistence type="inferred from homology"/>
<dbReference type="PRINTS" id="PR00080">
    <property type="entry name" value="SDRFAMILY"/>
</dbReference>
<evidence type="ECO:0000256" key="2">
    <source>
        <dbReference type="ARBA" id="ARBA00023002"/>
    </source>
</evidence>
<accession>A0ABY5VJE2</accession>
<dbReference type="Gene3D" id="3.40.50.720">
    <property type="entry name" value="NAD(P)-binding Rossmann-like Domain"/>
    <property type="match status" value="1"/>
</dbReference>
<organism evidence="5 6">
    <name type="scientific">Ruminococcus gauvreauii</name>
    <dbReference type="NCBI Taxonomy" id="438033"/>
    <lineage>
        <taxon>Bacteria</taxon>
        <taxon>Bacillati</taxon>
        <taxon>Bacillota</taxon>
        <taxon>Clostridia</taxon>
        <taxon>Eubacteriales</taxon>
        <taxon>Oscillospiraceae</taxon>
        <taxon>Ruminococcus</taxon>
    </lineage>
</organism>
<dbReference type="SUPFAM" id="SSF51735">
    <property type="entry name" value="NAD(P)-binding Rossmann-fold domains"/>
    <property type="match status" value="1"/>
</dbReference>
<dbReference type="Pfam" id="PF00106">
    <property type="entry name" value="adh_short"/>
    <property type="match status" value="1"/>
</dbReference>
<protein>
    <submittedName>
        <fullName evidence="5">SDR family oxidoreductase</fullName>
    </submittedName>
</protein>
<evidence type="ECO:0000256" key="3">
    <source>
        <dbReference type="RuleBase" id="RU000363"/>
    </source>
</evidence>
<keyword evidence="6" id="KW-1185">Reference proteome</keyword>
<evidence type="ECO:0000259" key="4">
    <source>
        <dbReference type="SMART" id="SM00822"/>
    </source>
</evidence>
<dbReference type="InterPro" id="IPR036291">
    <property type="entry name" value="NAD(P)-bd_dom_sf"/>
</dbReference>
<evidence type="ECO:0000313" key="5">
    <source>
        <dbReference type="EMBL" id="UWP60081.1"/>
    </source>
</evidence>
<feature type="domain" description="Ketoreductase" evidence="4">
    <location>
        <begin position="8"/>
        <end position="190"/>
    </location>
</feature>
<dbReference type="PANTHER" id="PTHR42760:SF133">
    <property type="entry name" value="3-OXOACYL-[ACYL-CARRIER-PROTEIN] REDUCTASE"/>
    <property type="match status" value="1"/>
</dbReference>
<evidence type="ECO:0000313" key="6">
    <source>
        <dbReference type="Proteomes" id="UP001060164"/>
    </source>
</evidence>
<dbReference type="EMBL" id="CP102290">
    <property type="protein sequence ID" value="UWP60081.1"/>
    <property type="molecule type" value="Genomic_DNA"/>
</dbReference>
<keyword evidence="2" id="KW-0560">Oxidoreductase</keyword>
<dbReference type="InterPro" id="IPR057326">
    <property type="entry name" value="KR_dom"/>
</dbReference>
<dbReference type="Proteomes" id="UP001060164">
    <property type="component" value="Chromosome"/>
</dbReference>
<name>A0ABY5VJE2_9FIRM</name>
<sequence>MNENYLGRICLVTGAARGIGKACAKKFAEYGADVIMVDISKEVLKSAAQEISGLYGCRTWAFAADLSDIQQCEKLMKEVNGTVGSVDVLANCAGITVSKCLIDVTPADWERVMGVNLKAIWYLSQLFAKQLLTAGKKQGNIVSISSQASKIGEYGNGAYSISKAGINSLTQVLGLEYAEHGISVAAVCPGYVNTEMVQEVFQKRAHLEGMTPEEYEKTLTDAVPMGRMSEPEEVADLMAFLAGGRANYISGVTVTIAGGKTLL</sequence>
<dbReference type="PROSITE" id="PS00061">
    <property type="entry name" value="ADH_SHORT"/>
    <property type="match status" value="1"/>
</dbReference>
<dbReference type="PRINTS" id="PR00081">
    <property type="entry name" value="GDHRDH"/>
</dbReference>
<dbReference type="InterPro" id="IPR020904">
    <property type="entry name" value="Sc_DH/Rdtase_CS"/>
</dbReference>
<dbReference type="RefSeq" id="WP_028529516.1">
    <property type="nucleotide sequence ID" value="NZ_CABLBR010000026.1"/>
</dbReference>
<evidence type="ECO:0000256" key="1">
    <source>
        <dbReference type="ARBA" id="ARBA00006484"/>
    </source>
</evidence>
<gene>
    <name evidence="5" type="ORF">NQ502_03210</name>
</gene>
<comment type="similarity">
    <text evidence="1 3">Belongs to the short-chain dehydrogenases/reductases (SDR) family.</text>
</comment>